<dbReference type="Proteomes" id="UP000249390">
    <property type="component" value="Unassembled WGS sequence"/>
</dbReference>
<accession>A0A328DD66</accession>
<dbReference type="AlphaFoldDB" id="A0A328DD66"/>
<organism evidence="2 3">
    <name type="scientific">Cuscuta australis</name>
    <dbReference type="NCBI Taxonomy" id="267555"/>
    <lineage>
        <taxon>Eukaryota</taxon>
        <taxon>Viridiplantae</taxon>
        <taxon>Streptophyta</taxon>
        <taxon>Embryophyta</taxon>
        <taxon>Tracheophyta</taxon>
        <taxon>Spermatophyta</taxon>
        <taxon>Magnoliopsida</taxon>
        <taxon>eudicotyledons</taxon>
        <taxon>Gunneridae</taxon>
        <taxon>Pentapetalae</taxon>
        <taxon>asterids</taxon>
        <taxon>lamiids</taxon>
        <taxon>Solanales</taxon>
        <taxon>Convolvulaceae</taxon>
        <taxon>Cuscuteae</taxon>
        <taxon>Cuscuta</taxon>
        <taxon>Cuscuta subgen. Grammica</taxon>
        <taxon>Cuscuta sect. Cleistogrammica</taxon>
    </lineage>
</organism>
<reference evidence="2 3" key="1">
    <citation type="submission" date="2018-06" db="EMBL/GenBank/DDBJ databases">
        <title>The Genome of Cuscuta australis (Dodder) Provides Insight into the Evolution of Plant Parasitism.</title>
        <authorList>
            <person name="Liu H."/>
        </authorList>
    </citation>
    <scope>NUCLEOTIDE SEQUENCE [LARGE SCALE GENOMIC DNA]</scope>
    <source>
        <strain evidence="3">cv. Yunnan</strain>
        <tissue evidence="2">Vines</tissue>
    </source>
</reference>
<evidence type="ECO:0000256" key="1">
    <source>
        <dbReference type="SAM" id="MobiDB-lite"/>
    </source>
</evidence>
<proteinExistence type="predicted"/>
<protein>
    <submittedName>
        <fullName evidence="2">Uncharacterized protein</fullName>
    </submittedName>
</protein>
<evidence type="ECO:0000313" key="2">
    <source>
        <dbReference type="EMBL" id="RAL43180.1"/>
    </source>
</evidence>
<feature type="region of interest" description="Disordered" evidence="1">
    <location>
        <begin position="1"/>
        <end position="75"/>
    </location>
</feature>
<evidence type="ECO:0000313" key="3">
    <source>
        <dbReference type="Proteomes" id="UP000249390"/>
    </source>
</evidence>
<keyword evidence="3" id="KW-1185">Reference proteome</keyword>
<comment type="caution">
    <text evidence="2">The sequence shown here is derived from an EMBL/GenBank/DDBJ whole genome shotgun (WGS) entry which is preliminary data.</text>
</comment>
<gene>
    <name evidence="2" type="ORF">DM860_009962</name>
</gene>
<dbReference type="EMBL" id="NQVE01000161">
    <property type="protein sequence ID" value="RAL43180.1"/>
    <property type="molecule type" value="Genomic_DNA"/>
</dbReference>
<name>A0A328DD66_9ASTE</name>
<sequence length="198" mass="21779">MTVESNRPPLAGDPVVGYPINHPPPPPGAAAFLDGAPPPSLRHDKNFNPHSQQLDRTASALPPARTRPNSGPIRCPSPISTSRIITSSRGNWDLRFTVRNRNRELDIDYEHICAEILYDSAPLAQAIVRPFYLGPKDETSSEARFAADGTVVKDWIVERVNREKPYIEFNVRLGLMAAMALLEISPEGLNSAASMNDD</sequence>